<dbReference type="NCBIfam" id="NF009967">
    <property type="entry name" value="PRK13430.1"/>
    <property type="match status" value="1"/>
</dbReference>
<comment type="similarity">
    <text evidence="8">Belongs to the ATPase delta chain family.</text>
</comment>
<dbReference type="PROSITE" id="PS00389">
    <property type="entry name" value="ATPASE_DELTA"/>
    <property type="match status" value="1"/>
</dbReference>
<dbReference type="RefSeq" id="WP_345510305.1">
    <property type="nucleotide sequence ID" value="NZ_BAAAXD010000007.1"/>
</dbReference>
<dbReference type="Pfam" id="PF00213">
    <property type="entry name" value="OSCP"/>
    <property type="match status" value="1"/>
</dbReference>
<evidence type="ECO:0000256" key="8">
    <source>
        <dbReference type="HAMAP-Rule" id="MF_01416"/>
    </source>
</evidence>
<evidence type="ECO:0000313" key="9">
    <source>
        <dbReference type="EMBL" id="MFB9571224.1"/>
    </source>
</evidence>
<comment type="function">
    <text evidence="8">F(1)F(0) ATP synthase produces ATP from ADP in the presence of a proton or sodium gradient. F-type ATPases consist of two structural domains, F(1) containing the extramembraneous catalytic core and F(0) containing the membrane proton channel, linked together by a central stalk and a peripheral stalk. During catalysis, ATP synthesis in the catalytic domain of F(1) is coupled via a rotary mechanism of the central stalk subunits to proton translocation.</text>
</comment>
<keyword evidence="10" id="KW-1185">Reference proteome</keyword>
<keyword evidence="2 8" id="KW-0813">Transport</keyword>
<comment type="subcellular location">
    <subcellularLocation>
        <location evidence="8">Cell membrane</location>
        <topology evidence="8">Peripheral membrane protein</topology>
    </subcellularLocation>
    <subcellularLocation>
        <location evidence="1">Membrane</location>
    </subcellularLocation>
</comment>
<evidence type="ECO:0000256" key="6">
    <source>
        <dbReference type="ARBA" id="ARBA00023196"/>
    </source>
</evidence>
<dbReference type="InterPro" id="IPR000711">
    <property type="entry name" value="ATPase_OSCP/dsu"/>
</dbReference>
<dbReference type="InterPro" id="IPR020781">
    <property type="entry name" value="ATPase_OSCP/d_CS"/>
</dbReference>
<keyword evidence="7 8" id="KW-0066">ATP synthesis</keyword>
<dbReference type="InterPro" id="IPR026015">
    <property type="entry name" value="ATP_synth_OSCP/delta_N_sf"/>
</dbReference>
<comment type="caution">
    <text evidence="9">The sequence shown here is derived from an EMBL/GenBank/DDBJ whole genome shotgun (WGS) entry which is preliminary data.</text>
</comment>
<dbReference type="SUPFAM" id="SSF47928">
    <property type="entry name" value="N-terminal domain of the delta subunit of the F1F0-ATP synthase"/>
    <property type="match status" value="1"/>
</dbReference>
<name>A0ABV5R2R1_9ACTN</name>
<keyword evidence="8" id="KW-1003">Cell membrane</keyword>
<keyword evidence="5 8" id="KW-0472">Membrane</keyword>
<dbReference type="EMBL" id="JBHMCG010000006">
    <property type="protein sequence ID" value="MFB9571224.1"/>
    <property type="molecule type" value="Genomic_DNA"/>
</dbReference>
<proteinExistence type="inferred from homology"/>
<evidence type="ECO:0000256" key="2">
    <source>
        <dbReference type="ARBA" id="ARBA00022448"/>
    </source>
</evidence>
<dbReference type="Proteomes" id="UP001589710">
    <property type="component" value="Unassembled WGS sequence"/>
</dbReference>
<keyword evidence="6 8" id="KW-0139">CF(1)</keyword>
<dbReference type="HAMAP" id="MF_01416">
    <property type="entry name" value="ATP_synth_delta_bact"/>
    <property type="match status" value="1"/>
</dbReference>
<evidence type="ECO:0000256" key="4">
    <source>
        <dbReference type="ARBA" id="ARBA00023065"/>
    </source>
</evidence>
<dbReference type="NCBIfam" id="TIGR01145">
    <property type="entry name" value="ATP_synt_delta"/>
    <property type="match status" value="1"/>
</dbReference>
<accession>A0ABV5R2R1</accession>
<gene>
    <name evidence="8" type="primary">atpH</name>
    <name evidence="9" type="ORF">ACFFTL_02415</name>
</gene>
<evidence type="ECO:0000256" key="1">
    <source>
        <dbReference type="ARBA" id="ARBA00004370"/>
    </source>
</evidence>
<reference evidence="9 10" key="1">
    <citation type="submission" date="2024-09" db="EMBL/GenBank/DDBJ databases">
        <authorList>
            <person name="Sun Q."/>
            <person name="Mori K."/>
        </authorList>
    </citation>
    <scope>NUCLEOTIDE SEQUENCE [LARGE SCALE GENOMIC DNA]</scope>
    <source>
        <strain evidence="9 10">JCM 3331</strain>
    </source>
</reference>
<evidence type="ECO:0000313" key="10">
    <source>
        <dbReference type="Proteomes" id="UP001589710"/>
    </source>
</evidence>
<dbReference type="PANTHER" id="PTHR11910">
    <property type="entry name" value="ATP SYNTHASE DELTA CHAIN"/>
    <property type="match status" value="1"/>
</dbReference>
<evidence type="ECO:0000256" key="7">
    <source>
        <dbReference type="ARBA" id="ARBA00023310"/>
    </source>
</evidence>
<comment type="function">
    <text evidence="8">This protein is part of the stalk that links CF(0) to CF(1). It either transmits conformational changes from CF(0) to CF(1) or is implicated in proton conduction.</text>
</comment>
<keyword evidence="4 8" id="KW-0406">Ion transport</keyword>
<keyword evidence="3 8" id="KW-0375">Hydrogen ion transport</keyword>
<organism evidence="9 10">
    <name type="scientific">Streptomyces yanii</name>
    <dbReference type="NCBI Taxonomy" id="78510"/>
    <lineage>
        <taxon>Bacteria</taxon>
        <taxon>Bacillati</taxon>
        <taxon>Actinomycetota</taxon>
        <taxon>Actinomycetes</taxon>
        <taxon>Kitasatosporales</taxon>
        <taxon>Streptomycetaceae</taxon>
        <taxon>Streptomyces</taxon>
    </lineage>
</organism>
<protein>
    <recommendedName>
        <fullName evidence="8">ATP synthase subunit delta</fullName>
    </recommendedName>
    <alternativeName>
        <fullName evidence="8">ATP synthase F(1) sector subunit delta</fullName>
    </alternativeName>
    <alternativeName>
        <fullName evidence="8">F-type ATPase subunit delta</fullName>
        <shortName evidence="8">F-ATPase subunit delta</shortName>
    </alternativeName>
</protein>
<dbReference type="Gene3D" id="1.10.520.20">
    <property type="entry name" value="N-terminal domain of the delta subunit of the F1F0-ATP synthase"/>
    <property type="match status" value="1"/>
</dbReference>
<evidence type="ECO:0000256" key="3">
    <source>
        <dbReference type="ARBA" id="ARBA00022781"/>
    </source>
</evidence>
<dbReference type="PRINTS" id="PR00125">
    <property type="entry name" value="ATPASEDELTA"/>
</dbReference>
<evidence type="ECO:0000256" key="5">
    <source>
        <dbReference type="ARBA" id="ARBA00023136"/>
    </source>
</evidence>
<sequence>MNGASREALAAARERLDALTDNTSVDAAKLAEELAAVTALLHREVSLRRVLVDPSQGAEAKAELAGRLLRGQVGGETVDLISGMVRSRWSQSRDLVDSVEELASTADLTAAQRSGDLDDVEDELFRFTRIVASDKELRAALTNRSASAAAKAELLRSLLGGKARPTTERLVVRLVTQPRGRSLEAGLESLSKLAAERRDRMVAVVTSAVPLSDQQKERLGAALATIYGRPMHLNLDVDPAVLGGIAVRVGDEIINGSVAERLDEVSRRMAG</sequence>